<evidence type="ECO:0000256" key="6">
    <source>
        <dbReference type="ARBA" id="ARBA00023054"/>
    </source>
</evidence>
<feature type="compositionally biased region" description="Basic and acidic residues" evidence="7">
    <location>
        <begin position="104"/>
        <end position="115"/>
    </location>
</feature>
<dbReference type="SUPFAM" id="SSF52540">
    <property type="entry name" value="P-loop containing nucleoside triphosphate hydrolases"/>
    <property type="match status" value="1"/>
</dbReference>
<feature type="region of interest" description="Disordered" evidence="7">
    <location>
        <begin position="104"/>
        <end position="167"/>
    </location>
</feature>
<evidence type="ECO:0000313" key="12">
    <source>
        <dbReference type="Proteomes" id="UP000008022"/>
    </source>
</evidence>
<dbReference type="Proteomes" id="UP000008022">
    <property type="component" value="Unassembled WGS sequence"/>
</dbReference>
<accession>A0A0E0RAT3</accession>
<dbReference type="InterPro" id="IPR055414">
    <property type="entry name" value="LRR_R13L4/SHOC2-like"/>
</dbReference>
<evidence type="ECO:0000259" key="9">
    <source>
        <dbReference type="Pfam" id="PF18052"/>
    </source>
</evidence>
<comment type="similarity">
    <text evidence="1">Belongs to the disease resistance NB-LRR family.</text>
</comment>
<feature type="compositionally biased region" description="Basic and acidic residues" evidence="7">
    <location>
        <begin position="154"/>
        <end position="167"/>
    </location>
</feature>
<dbReference type="Gene3D" id="3.80.10.10">
    <property type="entry name" value="Ribonuclease Inhibitor"/>
    <property type="match status" value="1"/>
</dbReference>
<evidence type="ECO:0000259" key="8">
    <source>
        <dbReference type="Pfam" id="PF00931"/>
    </source>
</evidence>
<feature type="compositionally biased region" description="Basic and acidic residues" evidence="7">
    <location>
        <begin position="123"/>
        <end position="136"/>
    </location>
</feature>
<dbReference type="PANTHER" id="PTHR23155:SF1062">
    <property type="entry name" value="OS11G0579400 PROTEIN"/>
    <property type="match status" value="1"/>
</dbReference>
<evidence type="ECO:0008006" key="13">
    <source>
        <dbReference type="Google" id="ProtNLM"/>
    </source>
</evidence>
<feature type="domain" description="Disease resistance R13L4/SHOC-2-like LRR" evidence="10">
    <location>
        <begin position="569"/>
        <end position="711"/>
    </location>
</feature>
<evidence type="ECO:0000256" key="3">
    <source>
        <dbReference type="ARBA" id="ARBA00022737"/>
    </source>
</evidence>
<keyword evidence="5" id="KW-0611">Plant defense</keyword>
<keyword evidence="12" id="KW-1185">Reference proteome</keyword>
<protein>
    <recommendedName>
        <fullName evidence="13">NB-ARC domain-containing protein</fullName>
    </recommendedName>
</protein>
<dbReference type="InterPro" id="IPR027417">
    <property type="entry name" value="P-loop_NTPase"/>
</dbReference>
<sequence length="724" mass="82324">MFLSMRRDWFMRDEMESMNAFLFKIADANEDNDPQVRAWLNQVRDVAVRSEFFVDRYVYCLDGTHDAGCCGPLRHFARLLATILARHRLATHIRDLTARARDVGERRMSPNDVRSRSWTPIPDQHRPRAIDSRPFGELDQPEAAIPGEPVPAREQQHQRAASEHEDLERRRILADDDSDLLTEVDRIPLMDQYVHFLQHREPNVISILGLRGTGKTILARKVHDMYGQYDPDCSRTAYWISLGDDQSSKKVLESILVSIAPNVPGVENVSSWEQGSILGMIIRRLNDTRFLLVFDDVRSESLMSDIGDIVRCNCYAGSAILLVTSIPQVAATSCNPQNIFDFNDFPEQHKESLINFFLERAVSLVANSQQNDLLEVLKSILTRCAPSIFTMKMLLRCLFVNPNRNIEELRDLNNSLQPSSALNANSMLNFCYRSLPSHYRNCLAYLAISPRNHTFRRTNGAEGLISRTDVTSASEEPSDVANRCFDALCNHRFLLPAGDFTGTSFWGRFKSCTVHGIVRDFLSTIMEDEGVVDEDLFPDMAKRISIQNEFLHACRDRSLVESLATHPGLHLINVLDLEGCSGFQAKDLKVICTRARHLTYLSLRDTGIYHLPKQIQELHNLQTLDIRQTNVRVLNVVFPRLKYLLAGKEAPSGESFSTVKMPDISFMTDMEVLYHVEISSQDDGLIDLGRLRRLRKLGVVFNRGRVDLMKFLLSQPRTVAVGTV</sequence>
<dbReference type="SUPFAM" id="SSF52058">
    <property type="entry name" value="L domain-like"/>
    <property type="match status" value="1"/>
</dbReference>
<proteinExistence type="inferred from homology"/>
<dbReference type="Gene3D" id="1.20.5.4130">
    <property type="match status" value="1"/>
</dbReference>
<dbReference type="Pfam" id="PF00931">
    <property type="entry name" value="NB-ARC"/>
    <property type="match status" value="1"/>
</dbReference>
<evidence type="ECO:0000256" key="1">
    <source>
        <dbReference type="ARBA" id="ARBA00008894"/>
    </source>
</evidence>
<evidence type="ECO:0000313" key="11">
    <source>
        <dbReference type="EnsemblPlants" id="ORUFI11G20960.1"/>
    </source>
</evidence>
<dbReference type="CDD" id="cd14798">
    <property type="entry name" value="RX-CC_like"/>
    <property type="match status" value="1"/>
</dbReference>
<dbReference type="InterPro" id="IPR032675">
    <property type="entry name" value="LRR_dom_sf"/>
</dbReference>
<reference evidence="12" key="1">
    <citation type="submission" date="2013-06" db="EMBL/GenBank/DDBJ databases">
        <authorList>
            <person name="Zhao Q."/>
        </authorList>
    </citation>
    <scope>NUCLEOTIDE SEQUENCE</scope>
    <source>
        <strain evidence="12">cv. W1943</strain>
    </source>
</reference>
<dbReference type="EnsemblPlants" id="ORUFI11G20960.1">
    <property type="protein sequence ID" value="ORUFI11G20960.1"/>
    <property type="gene ID" value="ORUFI11G20960"/>
</dbReference>
<dbReference type="PANTHER" id="PTHR23155">
    <property type="entry name" value="DISEASE RESISTANCE PROTEIN RP"/>
    <property type="match status" value="1"/>
</dbReference>
<reference evidence="11" key="2">
    <citation type="submission" date="2015-06" db="UniProtKB">
        <authorList>
            <consortium name="EnsemblPlants"/>
        </authorList>
    </citation>
    <scope>IDENTIFICATION</scope>
</reference>
<keyword evidence="2" id="KW-0433">Leucine-rich repeat</keyword>
<dbReference type="HOGENOM" id="CLU_000837_7_1_1"/>
<keyword evidence="4" id="KW-0547">Nucleotide-binding</keyword>
<dbReference type="InterPro" id="IPR041118">
    <property type="entry name" value="Rx_N"/>
</dbReference>
<evidence type="ECO:0000256" key="5">
    <source>
        <dbReference type="ARBA" id="ARBA00022821"/>
    </source>
</evidence>
<dbReference type="InterPro" id="IPR038005">
    <property type="entry name" value="RX-like_CC"/>
</dbReference>
<keyword evidence="6" id="KW-0175">Coiled coil</keyword>
<organism evidence="11 12">
    <name type="scientific">Oryza rufipogon</name>
    <name type="common">Brownbeard rice</name>
    <name type="synonym">Asian wild rice</name>
    <dbReference type="NCBI Taxonomy" id="4529"/>
    <lineage>
        <taxon>Eukaryota</taxon>
        <taxon>Viridiplantae</taxon>
        <taxon>Streptophyta</taxon>
        <taxon>Embryophyta</taxon>
        <taxon>Tracheophyta</taxon>
        <taxon>Spermatophyta</taxon>
        <taxon>Magnoliopsida</taxon>
        <taxon>Liliopsida</taxon>
        <taxon>Poales</taxon>
        <taxon>Poaceae</taxon>
        <taxon>BOP clade</taxon>
        <taxon>Oryzoideae</taxon>
        <taxon>Oryzeae</taxon>
        <taxon>Oryzinae</taxon>
        <taxon>Oryza</taxon>
    </lineage>
</organism>
<dbReference type="AlphaFoldDB" id="A0A0E0RAT3"/>
<dbReference type="OMA" id="RTAYWIS"/>
<feature type="domain" description="Disease resistance N-terminal" evidence="9">
    <location>
        <begin position="10"/>
        <end position="65"/>
    </location>
</feature>
<evidence type="ECO:0000256" key="2">
    <source>
        <dbReference type="ARBA" id="ARBA00022614"/>
    </source>
</evidence>
<feature type="domain" description="NB-ARC" evidence="8">
    <location>
        <begin position="191"/>
        <end position="332"/>
    </location>
</feature>
<keyword evidence="3" id="KW-0677">Repeat</keyword>
<evidence type="ECO:0000256" key="7">
    <source>
        <dbReference type="SAM" id="MobiDB-lite"/>
    </source>
</evidence>
<dbReference type="Gene3D" id="3.40.50.300">
    <property type="entry name" value="P-loop containing nucleotide triphosphate hydrolases"/>
    <property type="match status" value="1"/>
</dbReference>
<evidence type="ECO:0000256" key="4">
    <source>
        <dbReference type="ARBA" id="ARBA00022741"/>
    </source>
</evidence>
<dbReference type="GO" id="GO:0043531">
    <property type="term" value="F:ADP binding"/>
    <property type="evidence" value="ECO:0007669"/>
    <property type="project" value="InterPro"/>
</dbReference>
<dbReference type="Gramene" id="ORUFI11G20960.1">
    <property type="protein sequence ID" value="ORUFI11G20960.1"/>
    <property type="gene ID" value="ORUFI11G20960"/>
</dbReference>
<dbReference type="GO" id="GO:0098542">
    <property type="term" value="P:defense response to other organism"/>
    <property type="evidence" value="ECO:0007669"/>
    <property type="project" value="TreeGrafter"/>
</dbReference>
<dbReference type="PRINTS" id="PR00364">
    <property type="entry name" value="DISEASERSIST"/>
</dbReference>
<evidence type="ECO:0000259" key="10">
    <source>
        <dbReference type="Pfam" id="PF23598"/>
    </source>
</evidence>
<dbReference type="InterPro" id="IPR002182">
    <property type="entry name" value="NB-ARC"/>
</dbReference>
<dbReference type="Pfam" id="PF23598">
    <property type="entry name" value="LRR_14"/>
    <property type="match status" value="1"/>
</dbReference>
<dbReference type="eggNOG" id="KOG4658">
    <property type="taxonomic scope" value="Eukaryota"/>
</dbReference>
<dbReference type="STRING" id="4529.A0A0E0RAT3"/>
<dbReference type="Pfam" id="PF18052">
    <property type="entry name" value="Rx_N"/>
    <property type="match status" value="1"/>
</dbReference>
<name>A0A0E0RAT3_ORYRU</name>
<dbReference type="InterPro" id="IPR044974">
    <property type="entry name" value="Disease_R_plants"/>
</dbReference>